<dbReference type="Proteomes" id="UP000695022">
    <property type="component" value="Unplaced"/>
</dbReference>
<protein>
    <submittedName>
        <fullName evidence="2">Uncharacterized protein LOC106817639</fullName>
    </submittedName>
</protein>
<evidence type="ECO:0000313" key="1">
    <source>
        <dbReference type="Proteomes" id="UP000695022"/>
    </source>
</evidence>
<name>A0ABM1F043_PRICU</name>
<organism evidence="1 2">
    <name type="scientific">Priapulus caudatus</name>
    <name type="common">Priapulid worm</name>
    <dbReference type="NCBI Taxonomy" id="37621"/>
    <lineage>
        <taxon>Eukaryota</taxon>
        <taxon>Metazoa</taxon>
        <taxon>Ecdysozoa</taxon>
        <taxon>Scalidophora</taxon>
        <taxon>Priapulida</taxon>
        <taxon>Priapulimorpha</taxon>
        <taxon>Priapulimorphida</taxon>
        <taxon>Priapulidae</taxon>
        <taxon>Priapulus</taxon>
    </lineage>
</organism>
<keyword evidence="1" id="KW-1185">Reference proteome</keyword>
<sequence>MAAAMKTYASRCFVNFVGLRNILSLNIIGKSQIPSFFIVSACRTQLTPTFCLSCKALSTSSSVLARQRFREEYHVTVPELEENPMEVNDVEQTKDVLQKVTEEACAIPGQLFAVVHLTGRQLKVTTNDLVVARGNFPPDIGERICLEKVTGETARPPESERLPAINLSVL</sequence>
<dbReference type="GeneID" id="106817639"/>
<gene>
    <name evidence="2" type="primary">LOC106817639</name>
</gene>
<proteinExistence type="predicted"/>
<evidence type="ECO:0000313" key="2">
    <source>
        <dbReference type="RefSeq" id="XP_014677814.1"/>
    </source>
</evidence>
<accession>A0ABM1F043</accession>
<reference evidence="2" key="1">
    <citation type="submission" date="2025-08" db="UniProtKB">
        <authorList>
            <consortium name="RefSeq"/>
        </authorList>
    </citation>
    <scope>IDENTIFICATION</scope>
</reference>
<dbReference type="RefSeq" id="XP_014677814.1">
    <property type="nucleotide sequence ID" value="XM_014822328.1"/>
</dbReference>